<sequence length="573" mass="65015">MDHIKVWFRNSSPLMKMLMAISLTSAAVVAHKTLYAPYVKRQRYRQAEEWANKIIEQEESGEVSRNAAPSLDQLEKLVSFLENKPWLAMGHARTANARIRSRQAWSEITTALNSDGSGCMKTSEQWCKYWKDKKGAVKRKSSLIAAARRRTGGGIEEDLPQLSEIELKIQTIMGGESFGCGDQNLEINPFEEEPLNRTAESEESPSILLNIVPPNEQQANQSEEPGHEMQWSNLAAFDVDSVQDNLAQIPPAPDAHSPEAEENRVSLTELARPAAHPNDVLERGSQTPRRRVHSETVRGRRRTHQLSPRQSAARRRLLRRSPPSQRRSEMVSITERFIAIEERRAQAELLIAQAISQQVEGYRAMAQALDNISSVLIHIKMDDDHIRLLLEELSSSSSYEDENDSEVEDNVEVQEETYDTEQDDDNDEISEEEHNERSHDFYLGKDGQTRWNKSPASNPTRRRARNIVTQLPGARGEARNLKEPAYDLINPQLRRRALISSLPRNIRLRLTEICKLDGPESAATSNNNKVGRCGYCSSKKNRKTRYNCATCKKYFCLEHAVTVCPDCYGEAQN</sequence>
<evidence type="ECO:0000256" key="4">
    <source>
        <dbReference type="ARBA" id="ARBA00023163"/>
    </source>
</evidence>
<evidence type="ECO:0000256" key="6">
    <source>
        <dbReference type="SAM" id="MobiDB-lite"/>
    </source>
</evidence>
<feature type="region of interest" description="Disordered" evidence="6">
    <location>
        <begin position="395"/>
        <end position="461"/>
    </location>
</feature>
<dbReference type="Pfam" id="PF13873">
    <property type="entry name" value="Myb_DNA-bind_5"/>
    <property type="match status" value="1"/>
</dbReference>
<comment type="subunit">
    <text evidence="1">Self-associates forming complexes of several hundred monomers.</text>
</comment>
<evidence type="ECO:0000256" key="2">
    <source>
        <dbReference type="ARBA" id="ARBA00016807"/>
    </source>
</evidence>
<feature type="compositionally biased region" description="Polar residues" evidence="6">
    <location>
        <begin position="449"/>
        <end position="459"/>
    </location>
</feature>
<feature type="region of interest" description="Disordered" evidence="6">
    <location>
        <begin position="247"/>
        <end position="329"/>
    </location>
</feature>
<feature type="domain" description="Myb/SANT-like DNA-binding" evidence="7">
    <location>
        <begin position="71"/>
        <end position="140"/>
    </location>
</feature>
<reference evidence="8" key="1">
    <citation type="submission" date="2020-08" db="EMBL/GenBank/DDBJ databases">
        <title>Spodoptera exigua strain:BAW_Kor-Di-RS1 Genome sequencing and assembly.</title>
        <authorList>
            <person name="Kim J."/>
            <person name="Nam H.Y."/>
            <person name="Kwon M."/>
            <person name="Choi J.H."/>
            <person name="Cho S.R."/>
            <person name="Kim G.-H."/>
        </authorList>
    </citation>
    <scope>NUCLEOTIDE SEQUENCE</scope>
    <source>
        <strain evidence="8">BAW_Kor-Di-RS1</strain>
        <tissue evidence="8">Whole-body</tissue>
    </source>
</reference>
<keyword evidence="3" id="KW-0805">Transcription regulation</keyword>
<evidence type="ECO:0000313" key="8">
    <source>
        <dbReference type="EMBL" id="KAF9413394.1"/>
    </source>
</evidence>
<feature type="compositionally biased region" description="Basic and acidic residues" evidence="6">
    <location>
        <begin position="432"/>
        <end position="443"/>
    </location>
</feature>
<dbReference type="Proteomes" id="UP000648187">
    <property type="component" value="Unassembled WGS sequence"/>
</dbReference>
<evidence type="ECO:0000256" key="3">
    <source>
        <dbReference type="ARBA" id="ARBA00023015"/>
    </source>
</evidence>
<keyword evidence="9" id="KW-1185">Reference proteome</keyword>
<keyword evidence="4" id="KW-0804">Transcription</keyword>
<evidence type="ECO:0000256" key="5">
    <source>
        <dbReference type="ARBA" id="ARBA00025466"/>
    </source>
</evidence>
<proteinExistence type="predicted"/>
<name>A0A835GE45_SPOEX</name>
<comment type="caution">
    <text evidence="8">The sequence shown here is derived from an EMBL/GenBank/DDBJ whole genome shotgun (WGS) entry which is preliminary data.</text>
</comment>
<organism evidence="8 9">
    <name type="scientific">Spodoptera exigua</name>
    <name type="common">Beet armyworm</name>
    <name type="synonym">Noctua fulgens</name>
    <dbReference type="NCBI Taxonomy" id="7107"/>
    <lineage>
        <taxon>Eukaryota</taxon>
        <taxon>Metazoa</taxon>
        <taxon>Ecdysozoa</taxon>
        <taxon>Arthropoda</taxon>
        <taxon>Hexapoda</taxon>
        <taxon>Insecta</taxon>
        <taxon>Pterygota</taxon>
        <taxon>Neoptera</taxon>
        <taxon>Endopterygota</taxon>
        <taxon>Lepidoptera</taxon>
        <taxon>Glossata</taxon>
        <taxon>Ditrysia</taxon>
        <taxon>Noctuoidea</taxon>
        <taxon>Noctuidae</taxon>
        <taxon>Amphipyrinae</taxon>
        <taxon>Spodoptera</taxon>
    </lineage>
</organism>
<feature type="compositionally biased region" description="Acidic residues" evidence="6">
    <location>
        <begin position="399"/>
        <end position="431"/>
    </location>
</feature>
<dbReference type="EMBL" id="JACKWZ010000161">
    <property type="protein sequence ID" value="KAF9413394.1"/>
    <property type="molecule type" value="Genomic_DNA"/>
</dbReference>
<evidence type="ECO:0000256" key="1">
    <source>
        <dbReference type="ARBA" id="ARBA00011764"/>
    </source>
</evidence>
<gene>
    <name evidence="8" type="ORF">HW555_008376</name>
</gene>
<accession>A0A835GE45</accession>
<evidence type="ECO:0000313" key="9">
    <source>
        <dbReference type="Proteomes" id="UP000648187"/>
    </source>
</evidence>
<comment type="function">
    <text evidence="5">Involved in transvection phenomena (= synapsis-dependent gene expression), where the synaptic pairing of chromosomes carrying genes with which zeste interacts influences the expression of these genes. Zeste binds to DNA and stimulates transcription from a nearby promoter.</text>
</comment>
<dbReference type="InterPro" id="IPR028002">
    <property type="entry name" value="Myb_DNA-bind_5"/>
</dbReference>
<evidence type="ECO:0000259" key="7">
    <source>
        <dbReference type="Pfam" id="PF13873"/>
    </source>
</evidence>
<protein>
    <recommendedName>
        <fullName evidence="2">Regulatory protein zeste</fullName>
    </recommendedName>
</protein>
<dbReference type="AlphaFoldDB" id="A0A835GE45"/>